<evidence type="ECO:0000256" key="3">
    <source>
        <dbReference type="ARBA" id="ARBA00013368"/>
    </source>
</evidence>
<reference evidence="6 7" key="1">
    <citation type="submission" date="2019-05" db="EMBL/GenBank/DDBJ databases">
        <authorList>
            <person name="Lee S.D."/>
        </authorList>
    </citation>
    <scope>NUCLEOTIDE SEQUENCE [LARGE SCALE GENOMIC DNA]</scope>
    <source>
        <strain evidence="6 7">YC2-7</strain>
    </source>
</reference>
<comment type="subunit">
    <text evidence="2">Heterodimer of SbcC and SbcD.</text>
</comment>
<dbReference type="GO" id="GO:0016887">
    <property type="term" value="F:ATP hydrolysis activity"/>
    <property type="evidence" value="ECO:0007669"/>
    <property type="project" value="InterPro"/>
</dbReference>
<keyword evidence="7" id="KW-1185">Reference proteome</keyword>
<feature type="coiled-coil region" evidence="4">
    <location>
        <begin position="454"/>
        <end position="481"/>
    </location>
</feature>
<keyword evidence="4" id="KW-0175">Coiled coil</keyword>
<dbReference type="AlphaFoldDB" id="A0A848KGF0"/>
<dbReference type="GO" id="GO:0006302">
    <property type="term" value="P:double-strand break repair"/>
    <property type="evidence" value="ECO:0007669"/>
    <property type="project" value="InterPro"/>
</dbReference>
<evidence type="ECO:0000259" key="5">
    <source>
        <dbReference type="Pfam" id="PF13476"/>
    </source>
</evidence>
<dbReference type="Pfam" id="PF13476">
    <property type="entry name" value="AAA_23"/>
    <property type="match status" value="1"/>
</dbReference>
<dbReference type="EMBL" id="VCQU01000008">
    <property type="protein sequence ID" value="NMN97845.1"/>
    <property type="molecule type" value="Genomic_DNA"/>
</dbReference>
<dbReference type="PANTHER" id="PTHR32114:SF2">
    <property type="entry name" value="ABC TRANSPORTER ABCH.3"/>
    <property type="match status" value="1"/>
</dbReference>
<feature type="domain" description="Rad50/SbcC-type AAA" evidence="5">
    <location>
        <begin position="73"/>
        <end position="136"/>
    </location>
</feature>
<organism evidence="6 7">
    <name type="scientific">Antrihabitans stalactiti</name>
    <dbReference type="NCBI Taxonomy" id="2584121"/>
    <lineage>
        <taxon>Bacteria</taxon>
        <taxon>Bacillati</taxon>
        <taxon>Actinomycetota</taxon>
        <taxon>Actinomycetes</taxon>
        <taxon>Mycobacteriales</taxon>
        <taxon>Nocardiaceae</taxon>
        <taxon>Antrihabitans</taxon>
    </lineage>
</organism>
<evidence type="ECO:0000256" key="1">
    <source>
        <dbReference type="ARBA" id="ARBA00006930"/>
    </source>
</evidence>
<sequence>MTTVERPLSDVVFELADADSSLDEHAKLTVLAALEGRQALRDHLDLAPTGRTAVTVLPTRSTAEPTGAFLTSISVAGFRGIGPTATLPLHPAPGLTVVSGRNGSGKSSLAEALEFAVTGGSYRWRKKSTQWTGNWRNLHQDSPCQVRIGLAVEDGEPSVLGVDWSPGANLDEATAWLQVGKGKRQPGWDGLGWRDTVEKHRPLLSYDEIGGLFEEGPSALYDALAKLLGLEEIYDAEKLLADELALRRTTRKSAADALKDLKLALASSDDSRAADAVLLLKKRIVDLDAVGQLASGTAARADATIGPLRKISTITVADAVEITAGVERLRHALAETERLAGTALELAEQRSKLLSGAIALFDSQGEGECPVCGEGRLTADWKQHATEELAGGQSVLGEIRSARAELDSSRRGLRSLTTGVVDVAPIGGVDLETLERYRNAVSAVAAISTDSDLTSQMEAKFAELRSAATELKDEAKRELADRENHWAPLSESLATWIGLERAARTADPAVAALTTAKKWVTEHAADLRNQRLAPLADQARKIWAELRQESNVDLGSITLTGTRTSRKAMLEASVDGQPAGALSVMSQGELHALALALFIPRATTPSSPFRFIVLDDPIQAMDPAKIDGFVKVLASLAKTRQVIVFSHDDRLAATIRQLSVDARLVEVTRGASSTVAVAETLNSAVRYARDAFALLADKHVPDDVKNRVAPGLFRLAIEAAARDTFYAKRYRAGVKRETVESEWENSKTTRKRIGLALTDVPGGAGWPEAQIYRRNALRICGSGVHSSTPLSTRDANDLRKTIADLQSIR</sequence>
<name>A0A848KGF0_9NOCA</name>
<reference evidence="6 7" key="2">
    <citation type="submission" date="2020-06" db="EMBL/GenBank/DDBJ databases">
        <title>Antribacter stalactiti gen. nov., sp. nov., a new member of the family Nacardiaceae isolated from a cave.</title>
        <authorList>
            <person name="Kim I.S."/>
        </authorList>
    </citation>
    <scope>NUCLEOTIDE SEQUENCE [LARGE SCALE GENOMIC DNA]</scope>
    <source>
        <strain evidence="6 7">YC2-7</strain>
    </source>
</reference>
<dbReference type="PANTHER" id="PTHR32114">
    <property type="entry name" value="ABC TRANSPORTER ABCH.3"/>
    <property type="match status" value="1"/>
</dbReference>
<dbReference type="Proteomes" id="UP000535543">
    <property type="component" value="Unassembled WGS sequence"/>
</dbReference>
<comment type="similarity">
    <text evidence="1">Belongs to the SMC family. SbcC subfamily.</text>
</comment>
<proteinExistence type="inferred from homology"/>
<dbReference type="SUPFAM" id="SSF52540">
    <property type="entry name" value="P-loop containing nucleoside triphosphate hydrolases"/>
    <property type="match status" value="1"/>
</dbReference>
<dbReference type="Gene3D" id="3.40.50.300">
    <property type="entry name" value="P-loop containing nucleotide triphosphate hydrolases"/>
    <property type="match status" value="2"/>
</dbReference>
<evidence type="ECO:0000256" key="2">
    <source>
        <dbReference type="ARBA" id="ARBA00011322"/>
    </source>
</evidence>
<dbReference type="RefSeq" id="WP_169591086.1">
    <property type="nucleotide sequence ID" value="NZ_VCQU01000008.1"/>
</dbReference>
<evidence type="ECO:0000313" key="6">
    <source>
        <dbReference type="EMBL" id="NMN97845.1"/>
    </source>
</evidence>
<accession>A0A848KGF0</accession>
<comment type="caution">
    <text evidence="6">The sequence shown here is derived from an EMBL/GenBank/DDBJ whole genome shotgun (WGS) entry which is preliminary data.</text>
</comment>
<evidence type="ECO:0000256" key="4">
    <source>
        <dbReference type="SAM" id="Coils"/>
    </source>
</evidence>
<evidence type="ECO:0000313" key="7">
    <source>
        <dbReference type="Proteomes" id="UP000535543"/>
    </source>
</evidence>
<protein>
    <recommendedName>
        <fullName evidence="3">Nuclease SbcCD subunit C</fullName>
    </recommendedName>
</protein>
<dbReference type="InterPro" id="IPR038729">
    <property type="entry name" value="Rad50/SbcC_AAA"/>
</dbReference>
<gene>
    <name evidence="6" type="ORF">FGL95_22665</name>
</gene>
<dbReference type="InterPro" id="IPR027417">
    <property type="entry name" value="P-loop_NTPase"/>
</dbReference>